<dbReference type="GO" id="GO:0003723">
    <property type="term" value="F:RNA binding"/>
    <property type="evidence" value="ECO:0007669"/>
    <property type="project" value="UniProtKB-UniRule"/>
</dbReference>
<keyword evidence="3" id="KW-0133">Cell shape</keyword>
<dbReference type="InterPro" id="IPR009019">
    <property type="entry name" value="KH_sf_prok-type"/>
</dbReference>
<organism evidence="4 5">
    <name type="scientific">Candidatus Roizmanbacteria bacterium CG22_combo_CG10-13_8_21_14_all_38_20</name>
    <dbReference type="NCBI Taxonomy" id="1974862"/>
    <lineage>
        <taxon>Bacteria</taxon>
        <taxon>Candidatus Roizmaniibacteriota</taxon>
    </lineage>
</organism>
<dbReference type="Gene3D" id="3.30.300.20">
    <property type="match status" value="1"/>
</dbReference>
<evidence type="ECO:0000313" key="5">
    <source>
        <dbReference type="Proteomes" id="UP000231246"/>
    </source>
</evidence>
<dbReference type="PROSITE" id="PS50084">
    <property type="entry name" value="KH_TYPE_1"/>
    <property type="match status" value="1"/>
</dbReference>
<sequence>MKQLTQYILENITRHPDDVSIQEEKEDQKINLSVSLNEEDVPKVIGKEGKVIRSIRNIVKTSARKKDLWVNLTIDA</sequence>
<name>A0A2H0BV90_9BACT</name>
<comment type="function">
    <text evidence="3">A probable RNA chaperone. Forms a complex with KhpB which binds to cellular RNA and controls its expression. Plays a role in peptidoglycan (PG) homeostasis and cell length regulation.</text>
</comment>
<dbReference type="Pfam" id="PF13083">
    <property type="entry name" value="KH_KhpA-B"/>
    <property type="match status" value="1"/>
</dbReference>
<evidence type="ECO:0000256" key="1">
    <source>
        <dbReference type="ARBA" id="ARBA00022490"/>
    </source>
</evidence>
<dbReference type="GO" id="GO:0009252">
    <property type="term" value="P:peptidoglycan biosynthetic process"/>
    <property type="evidence" value="ECO:0007669"/>
    <property type="project" value="UniProtKB-UniRule"/>
</dbReference>
<comment type="subunit">
    <text evidence="3">Forms a complex with KhpB.</text>
</comment>
<dbReference type="GO" id="GO:0005737">
    <property type="term" value="C:cytoplasm"/>
    <property type="evidence" value="ECO:0007669"/>
    <property type="project" value="UniProtKB-SubCell"/>
</dbReference>
<dbReference type="PANTHER" id="PTHR34654">
    <property type="entry name" value="UPF0109 PROTEIN SCO5592"/>
    <property type="match status" value="1"/>
</dbReference>
<evidence type="ECO:0000313" key="4">
    <source>
        <dbReference type="EMBL" id="PIP61593.1"/>
    </source>
</evidence>
<dbReference type="PANTHER" id="PTHR34654:SF1">
    <property type="entry name" value="RNA-BINDING PROTEIN KHPA"/>
    <property type="match status" value="1"/>
</dbReference>
<proteinExistence type="inferred from homology"/>
<dbReference type="AlphaFoldDB" id="A0A2H0BV90"/>
<dbReference type="EMBL" id="PCTA01000022">
    <property type="protein sequence ID" value="PIP61593.1"/>
    <property type="molecule type" value="Genomic_DNA"/>
</dbReference>
<keyword evidence="1 3" id="KW-0963">Cytoplasm</keyword>
<dbReference type="InterPro" id="IPR015946">
    <property type="entry name" value="KH_dom-like_a/b"/>
</dbReference>
<dbReference type="Proteomes" id="UP000231246">
    <property type="component" value="Unassembled WGS sequence"/>
</dbReference>
<dbReference type="GO" id="GO:0071555">
    <property type="term" value="P:cell wall organization"/>
    <property type="evidence" value="ECO:0007669"/>
    <property type="project" value="UniProtKB-KW"/>
</dbReference>
<dbReference type="CDD" id="cd22533">
    <property type="entry name" value="KH-II_YlqC-like"/>
    <property type="match status" value="1"/>
</dbReference>
<comment type="similarity">
    <text evidence="3">Belongs to the KhpA RNA-binding protein family.</text>
</comment>
<keyword evidence="3" id="KW-0961">Cell wall biogenesis/degradation</keyword>
<gene>
    <name evidence="3" type="primary">khpA</name>
    <name evidence="4" type="ORF">COW99_03005</name>
</gene>
<dbReference type="HAMAP" id="MF_00088">
    <property type="entry name" value="KhpA"/>
    <property type="match status" value="1"/>
</dbReference>
<reference evidence="4 5" key="1">
    <citation type="submission" date="2017-09" db="EMBL/GenBank/DDBJ databases">
        <title>Depth-based differentiation of microbial function through sediment-hosted aquifers and enrichment of novel symbionts in the deep terrestrial subsurface.</title>
        <authorList>
            <person name="Probst A.J."/>
            <person name="Ladd B."/>
            <person name="Jarett J.K."/>
            <person name="Geller-Mcgrath D.E."/>
            <person name="Sieber C.M."/>
            <person name="Emerson J.B."/>
            <person name="Anantharaman K."/>
            <person name="Thomas B.C."/>
            <person name="Malmstrom R."/>
            <person name="Stieglmeier M."/>
            <person name="Klingl A."/>
            <person name="Woyke T."/>
            <person name="Ryan C.M."/>
            <person name="Banfield J.F."/>
        </authorList>
    </citation>
    <scope>NUCLEOTIDE SEQUENCE [LARGE SCALE GENOMIC DNA]</scope>
    <source>
        <strain evidence="4">CG22_combo_CG10-13_8_21_14_all_38_20</strain>
    </source>
</reference>
<protein>
    <recommendedName>
        <fullName evidence="3">RNA-binding protein KhpA</fullName>
    </recommendedName>
    <alternativeName>
        <fullName evidence="3">KH-domain protein A</fullName>
    </alternativeName>
</protein>
<dbReference type="GO" id="GO:0008360">
    <property type="term" value="P:regulation of cell shape"/>
    <property type="evidence" value="ECO:0007669"/>
    <property type="project" value="UniProtKB-KW"/>
</dbReference>
<keyword evidence="2 3" id="KW-0694">RNA-binding</keyword>
<accession>A0A2H0BV90</accession>
<keyword evidence="3" id="KW-0143">Chaperone</keyword>
<dbReference type="InterPro" id="IPR020627">
    <property type="entry name" value="KhpA"/>
</dbReference>
<dbReference type="SUPFAM" id="SSF54814">
    <property type="entry name" value="Prokaryotic type KH domain (KH-domain type II)"/>
    <property type="match status" value="1"/>
</dbReference>
<comment type="caution">
    <text evidence="4">The sequence shown here is derived from an EMBL/GenBank/DDBJ whole genome shotgun (WGS) entry which is preliminary data.</text>
</comment>
<evidence type="ECO:0000256" key="2">
    <source>
        <dbReference type="ARBA" id="ARBA00022884"/>
    </source>
</evidence>
<evidence type="ECO:0000256" key="3">
    <source>
        <dbReference type="HAMAP-Rule" id="MF_00088"/>
    </source>
</evidence>
<comment type="subcellular location">
    <subcellularLocation>
        <location evidence="3">Cytoplasm</location>
    </subcellularLocation>
</comment>